<gene>
    <name evidence="1" type="ORF">UFOVP195_35</name>
</gene>
<organism evidence="1">
    <name type="scientific">uncultured Caudovirales phage</name>
    <dbReference type="NCBI Taxonomy" id="2100421"/>
    <lineage>
        <taxon>Viruses</taxon>
        <taxon>Duplodnaviria</taxon>
        <taxon>Heunggongvirae</taxon>
        <taxon>Uroviricota</taxon>
        <taxon>Caudoviricetes</taxon>
        <taxon>Peduoviridae</taxon>
        <taxon>Maltschvirus</taxon>
        <taxon>Maltschvirus maltsch</taxon>
    </lineage>
</organism>
<accession>A0A6J7WLH9</accession>
<dbReference type="EMBL" id="LR798241">
    <property type="protein sequence ID" value="CAB5214210.1"/>
    <property type="molecule type" value="Genomic_DNA"/>
</dbReference>
<evidence type="ECO:0000313" key="1">
    <source>
        <dbReference type="EMBL" id="CAB5214210.1"/>
    </source>
</evidence>
<proteinExistence type="predicted"/>
<reference evidence="1" key="1">
    <citation type="submission" date="2020-05" db="EMBL/GenBank/DDBJ databases">
        <authorList>
            <person name="Chiriac C."/>
            <person name="Salcher M."/>
            <person name="Ghai R."/>
            <person name="Kavagutti S V."/>
        </authorList>
    </citation>
    <scope>NUCLEOTIDE SEQUENCE</scope>
</reference>
<name>A0A6J7WLH9_9CAUD</name>
<sequence>MSNSIATGVAYNDPEFSTVYATAEIGYSTSAQGTVTQATSKSTGVTLNKSSGQITMNNAALANGAIISFTLTNSLLSAKDVIIVNVAGGLATNGTYTSFVSNVGTGTAVISLYNISAGSLSEAVVLNFAIIHGQ</sequence>
<protein>
    <submittedName>
        <fullName evidence="1">Uncharacterized protein</fullName>
    </submittedName>
</protein>